<feature type="region of interest" description="Disordered" evidence="1">
    <location>
        <begin position="92"/>
        <end position="156"/>
    </location>
</feature>
<dbReference type="EMBL" id="JBJUIK010000011">
    <property type="protein sequence ID" value="KAL3512833.1"/>
    <property type="molecule type" value="Genomic_DNA"/>
</dbReference>
<reference evidence="2 3" key="1">
    <citation type="submission" date="2024-11" db="EMBL/GenBank/DDBJ databases">
        <title>A near-complete genome assembly of Cinchona calisaya.</title>
        <authorList>
            <person name="Lian D.C."/>
            <person name="Zhao X.W."/>
            <person name="Wei L."/>
        </authorList>
    </citation>
    <scope>NUCLEOTIDE SEQUENCE [LARGE SCALE GENOMIC DNA]</scope>
    <source>
        <tissue evidence="2">Nenye</tissue>
    </source>
</reference>
<accession>A0ABD2YZZ0</accession>
<protein>
    <submittedName>
        <fullName evidence="2">Uncharacterized protein</fullName>
    </submittedName>
</protein>
<name>A0ABD2YZZ0_9GENT</name>
<sequence length="176" mass="19994">MDDGCWEYHSSKALDILEHVFDELGKIPNKVVSLLHELLYLDFLQDDLDMRPTPRKFRQSMFAGRPLIGGASSSKVKVNMSRTTGPFIIVSSGLPQVQRTRGQHFEPKNSSEEDLSKHEHEPSSAEVVVPPLSKRKKRKGSPKHEEKRKVKGDINDSAYVYSQLPHSSVDLELMRK</sequence>
<evidence type="ECO:0000313" key="2">
    <source>
        <dbReference type="EMBL" id="KAL3512833.1"/>
    </source>
</evidence>
<dbReference type="Proteomes" id="UP001630127">
    <property type="component" value="Unassembled WGS sequence"/>
</dbReference>
<feature type="compositionally biased region" description="Basic and acidic residues" evidence="1">
    <location>
        <begin position="103"/>
        <end position="123"/>
    </location>
</feature>
<organism evidence="2 3">
    <name type="scientific">Cinchona calisaya</name>
    <dbReference type="NCBI Taxonomy" id="153742"/>
    <lineage>
        <taxon>Eukaryota</taxon>
        <taxon>Viridiplantae</taxon>
        <taxon>Streptophyta</taxon>
        <taxon>Embryophyta</taxon>
        <taxon>Tracheophyta</taxon>
        <taxon>Spermatophyta</taxon>
        <taxon>Magnoliopsida</taxon>
        <taxon>eudicotyledons</taxon>
        <taxon>Gunneridae</taxon>
        <taxon>Pentapetalae</taxon>
        <taxon>asterids</taxon>
        <taxon>lamiids</taxon>
        <taxon>Gentianales</taxon>
        <taxon>Rubiaceae</taxon>
        <taxon>Cinchonoideae</taxon>
        <taxon>Cinchoneae</taxon>
        <taxon>Cinchona</taxon>
    </lineage>
</organism>
<proteinExistence type="predicted"/>
<keyword evidence="3" id="KW-1185">Reference proteome</keyword>
<comment type="caution">
    <text evidence="2">The sequence shown here is derived from an EMBL/GenBank/DDBJ whole genome shotgun (WGS) entry which is preliminary data.</text>
</comment>
<gene>
    <name evidence="2" type="ORF">ACH5RR_025550</name>
</gene>
<feature type="compositionally biased region" description="Basic and acidic residues" evidence="1">
    <location>
        <begin position="142"/>
        <end position="154"/>
    </location>
</feature>
<dbReference type="AlphaFoldDB" id="A0ABD2YZZ0"/>
<evidence type="ECO:0000256" key="1">
    <source>
        <dbReference type="SAM" id="MobiDB-lite"/>
    </source>
</evidence>
<evidence type="ECO:0000313" key="3">
    <source>
        <dbReference type="Proteomes" id="UP001630127"/>
    </source>
</evidence>